<dbReference type="RefSeq" id="WP_209999944.1">
    <property type="nucleotide sequence ID" value="NZ_BAAAJY010000011.1"/>
</dbReference>
<dbReference type="Pfam" id="PF05544">
    <property type="entry name" value="Pro_racemase"/>
    <property type="match status" value="1"/>
</dbReference>
<organism evidence="2 3">
    <name type="scientific">Paeniglutamicibacter kerguelensis</name>
    <dbReference type="NCBI Taxonomy" id="254788"/>
    <lineage>
        <taxon>Bacteria</taxon>
        <taxon>Bacillati</taxon>
        <taxon>Actinomycetota</taxon>
        <taxon>Actinomycetes</taxon>
        <taxon>Micrococcales</taxon>
        <taxon>Micrococcaceae</taxon>
        <taxon>Paeniglutamicibacter</taxon>
    </lineage>
</organism>
<dbReference type="SFLD" id="SFLDS00028">
    <property type="entry name" value="Proline_Racemase"/>
    <property type="match status" value="1"/>
</dbReference>
<dbReference type="Gene3D" id="3.10.310.10">
    <property type="entry name" value="Diaminopimelate Epimerase, Chain A, domain 1"/>
    <property type="match status" value="2"/>
</dbReference>
<dbReference type="InterPro" id="IPR008794">
    <property type="entry name" value="Pro_racemase_fam"/>
</dbReference>
<dbReference type="EMBL" id="JAGIOF010000001">
    <property type="protein sequence ID" value="MBP2387589.1"/>
    <property type="molecule type" value="Genomic_DNA"/>
</dbReference>
<comment type="similarity">
    <text evidence="1">Belongs to the proline racemase family.</text>
</comment>
<evidence type="ECO:0000256" key="1">
    <source>
        <dbReference type="ARBA" id="ARBA00007529"/>
    </source>
</evidence>
<reference evidence="2 3" key="1">
    <citation type="submission" date="2021-03" db="EMBL/GenBank/DDBJ databases">
        <title>Sequencing the genomes of 1000 actinobacteria strains.</title>
        <authorList>
            <person name="Klenk H.-P."/>
        </authorList>
    </citation>
    <scope>NUCLEOTIDE SEQUENCE [LARGE SCALE GENOMIC DNA]</scope>
    <source>
        <strain evidence="2 3">DSM 15797</strain>
    </source>
</reference>
<comment type="caution">
    <text evidence="2">The sequence shown here is derived from an EMBL/GenBank/DDBJ whole genome shotgun (WGS) entry which is preliminary data.</text>
</comment>
<dbReference type="PIRSF" id="PIRSF029792">
    <property type="entry name" value="Pro_racemase"/>
    <property type="match status" value="1"/>
</dbReference>
<dbReference type="PANTHER" id="PTHR33442">
    <property type="entry name" value="TRANS-3-HYDROXY-L-PROLINE DEHYDRATASE"/>
    <property type="match status" value="1"/>
</dbReference>
<keyword evidence="3" id="KW-1185">Reference proteome</keyword>
<name>A0ABS4XGI7_9MICC</name>
<protein>
    <submittedName>
        <fullName evidence="2">Proline racemase</fullName>
    </submittedName>
</protein>
<evidence type="ECO:0000313" key="2">
    <source>
        <dbReference type="EMBL" id="MBP2387589.1"/>
    </source>
</evidence>
<accession>A0ABS4XGI7</accession>
<dbReference type="PANTHER" id="PTHR33442:SF1">
    <property type="entry name" value="TRANS-3-HYDROXY-L-PROLINE DEHYDRATASE"/>
    <property type="match status" value="1"/>
</dbReference>
<gene>
    <name evidence="2" type="ORF">JOF47_003100</name>
</gene>
<dbReference type="SUPFAM" id="SSF54506">
    <property type="entry name" value="Diaminopimelate epimerase-like"/>
    <property type="match status" value="1"/>
</dbReference>
<evidence type="ECO:0000313" key="3">
    <source>
        <dbReference type="Proteomes" id="UP001296993"/>
    </source>
</evidence>
<proteinExistence type="inferred from homology"/>
<sequence>MTTESIQISSIDYHTGGEPFRIVTDGYGELDGRTVAERRVSAQNSSTVEKIRQLLVQEPRGHTDMYGCFITEPDDSAASFGAVFWHKDGYSTACGHGTMALGVWAVEEGIVESDPNGTTVVVIDVPSGRVAAHVESRDGIVRGVTFENVPSYVVGQDLKVDVDGKKYTVDLAYGGAIYACLDVAQLDLDITKENYSELRAIGRAVKWACNDLPEAQHSDPRQSGVYGTILFQKLDDLPTGPNQINMTVFADGEVDRSPCGSGTSARLACLAATGEITQNSLKHDSIVGSTFIGTIRPHDVSGSRFPAVIPVVTGMAYRTGRHQFELNPQDELGTGFTLF</sequence>
<dbReference type="Proteomes" id="UP001296993">
    <property type="component" value="Unassembled WGS sequence"/>
</dbReference>